<evidence type="ECO:0000313" key="2">
    <source>
        <dbReference type="EMBL" id="AZQ76859.1"/>
    </source>
</evidence>
<dbReference type="InterPro" id="IPR021400">
    <property type="entry name" value="DUF3039"/>
</dbReference>
<dbReference type="AlphaFoldDB" id="A0A3Q9G7F4"/>
<dbReference type="RefSeq" id="WP_126703665.1">
    <property type="nucleotide sequence ID" value="NZ_CP034593.1"/>
</dbReference>
<name>A0A3Q9G7F4_9ACTO</name>
<reference evidence="2 3" key="1">
    <citation type="submission" date="2018-12" db="EMBL/GenBank/DDBJ databases">
        <title>Complete genome sequence of Flaviflexus sp. H23T48.</title>
        <authorList>
            <person name="Bae J.-W."/>
            <person name="Lee J.-Y."/>
        </authorList>
    </citation>
    <scope>NUCLEOTIDE SEQUENCE [LARGE SCALE GENOMIC DNA]</scope>
    <source>
        <strain evidence="2 3">H23T48</strain>
    </source>
</reference>
<dbReference type="KEGG" id="flh:EJ997_05410"/>
<organism evidence="2 3">
    <name type="scientific">Flaviflexus ciconiae</name>
    <dbReference type="NCBI Taxonomy" id="2496867"/>
    <lineage>
        <taxon>Bacteria</taxon>
        <taxon>Bacillati</taxon>
        <taxon>Actinomycetota</taxon>
        <taxon>Actinomycetes</taxon>
        <taxon>Actinomycetales</taxon>
        <taxon>Actinomycetaceae</taxon>
        <taxon>Flaviflexus</taxon>
    </lineage>
</organism>
<protein>
    <submittedName>
        <fullName evidence="2">DUF3039 domain-containing protein</fullName>
    </submittedName>
</protein>
<feature type="region of interest" description="Disordered" evidence="1">
    <location>
        <begin position="1"/>
        <end position="28"/>
    </location>
</feature>
<proteinExistence type="predicted"/>
<dbReference type="OrthoDB" id="8481541at2"/>
<dbReference type="Proteomes" id="UP000280344">
    <property type="component" value="Chromosome"/>
</dbReference>
<evidence type="ECO:0000256" key="1">
    <source>
        <dbReference type="SAM" id="MobiDB-lite"/>
    </source>
</evidence>
<accession>A0A3Q9G7F4</accession>
<dbReference type="EMBL" id="CP034593">
    <property type="protein sequence ID" value="AZQ76859.1"/>
    <property type="molecule type" value="Genomic_DNA"/>
</dbReference>
<dbReference type="Pfam" id="PF11238">
    <property type="entry name" value="DUF3039"/>
    <property type="match status" value="1"/>
</dbReference>
<feature type="compositionally biased region" description="Polar residues" evidence="1">
    <location>
        <begin position="1"/>
        <end position="13"/>
    </location>
</feature>
<sequence>MSQATPSSDSVTQTREEQKLKPGDNERYAHYVRKNKLTESNVTGKAVIALCGKVWIPVRNPEAFPVCPACKEIYSQMRGGGSGGEGDK</sequence>
<feature type="compositionally biased region" description="Basic and acidic residues" evidence="1">
    <location>
        <begin position="14"/>
        <end position="28"/>
    </location>
</feature>
<keyword evidence="3" id="KW-1185">Reference proteome</keyword>
<evidence type="ECO:0000313" key="3">
    <source>
        <dbReference type="Proteomes" id="UP000280344"/>
    </source>
</evidence>
<gene>
    <name evidence="2" type="ORF">EJ997_05410</name>
</gene>